<reference evidence="3" key="1">
    <citation type="submission" date="2017-10" db="EMBL/GenBank/DDBJ databases">
        <authorList>
            <person name="Kravchenko I.K."/>
            <person name="Grouzdev D.S."/>
        </authorList>
    </citation>
    <scope>NUCLEOTIDE SEQUENCE [LARGE SCALE GENOMIC DNA]</scope>
    <source>
        <strain evidence="3">B2</strain>
    </source>
</reference>
<keyword evidence="1" id="KW-0802">TPR repeat</keyword>
<dbReference type="Gene3D" id="1.25.40.10">
    <property type="entry name" value="Tetratricopeptide repeat domain"/>
    <property type="match status" value="1"/>
</dbReference>
<proteinExistence type="predicted"/>
<name>A0A2B8B504_9PROT</name>
<dbReference type="PANTHER" id="PTHR44998">
    <property type="match status" value="1"/>
</dbReference>
<dbReference type="AlphaFoldDB" id="A0A2B8B504"/>
<dbReference type="PANTHER" id="PTHR44998:SF1">
    <property type="entry name" value="UDP-N-ACETYLGLUCOSAMINE--PEPTIDE N-ACETYLGLUCOSAMINYLTRANSFERASE 110 KDA SUBUNIT"/>
    <property type="match status" value="1"/>
</dbReference>
<dbReference type="InterPro" id="IPR019734">
    <property type="entry name" value="TPR_rpt"/>
</dbReference>
<evidence type="ECO:0000256" key="1">
    <source>
        <dbReference type="PROSITE-ProRule" id="PRU00339"/>
    </source>
</evidence>
<feature type="repeat" description="TPR" evidence="1">
    <location>
        <begin position="140"/>
        <end position="173"/>
    </location>
</feature>
<comment type="caution">
    <text evidence="2">The sequence shown here is derived from an EMBL/GenBank/DDBJ whole genome shotgun (WGS) entry which is preliminary data.</text>
</comment>
<dbReference type="OrthoDB" id="1351853at2"/>
<dbReference type="SUPFAM" id="SSF48452">
    <property type="entry name" value="TPR-like"/>
    <property type="match status" value="1"/>
</dbReference>
<dbReference type="EMBL" id="PDKW01000043">
    <property type="protein sequence ID" value="PGH53035.1"/>
    <property type="molecule type" value="Genomic_DNA"/>
</dbReference>
<sequence>MALHDLAAAAGHFREGRRQEAYDACTAILDREPETGDAWQLSAIIRFQHGTDGTADAVARQRRACACDPARADYAANLAAMTKAGGDADAAMVWLRRTALLTPADPMPWRRLAAARQQAGDRAGAVDALREAAARHPLRSDLHTDLGALALQQEDGATALQAFRNALALAPGDAAALRNAGVAALHHGPAEASVGWLSRLLAVEPDHEDGFCDLALALHRRQIASGGARWRHHDRRRFPPAPGRLRVYYRLSDRGNPKEKIAGPFACLANFLDVFRPAADELRVIADNCRDDTVERVEAMLAQAGCLGSEGTVVQRTALGHHGSFLHAKALALADLSDRQHGRDAIVYFLEDDYLHLPGARALLAEGLQIADYVTLYDHADKYADPAATGLHGVIAAGGEETCVLRRPLSHWKFTASTTMTWACRLSTLREDSAVWDRFRIERRSIDYCLHYTLGAAGRFLACPLPGHATHGEANWASPGRDWPALARQMEQRL</sequence>
<evidence type="ECO:0000313" key="2">
    <source>
        <dbReference type="EMBL" id="PGH53035.1"/>
    </source>
</evidence>
<dbReference type="PROSITE" id="PS50005">
    <property type="entry name" value="TPR"/>
    <property type="match status" value="1"/>
</dbReference>
<dbReference type="RefSeq" id="WP_098739129.1">
    <property type="nucleotide sequence ID" value="NZ_PDKW01000043.1"/>
</dbReference>
<gene>
    <name evidence="2" type="ORF">CRT60_24205</name>
</gene>
<organism evidence="2 3">
    <name type="scientific">Azospirillum palustre</name>
    <dbReference type="NCBI Taxonomy" id="2044885"/>
    <lineage>
        <taxon>Bacteria</taxon>
        <taxon>Pseudomonadati</taxon>
        <taxon>Pseudomonadota</taxon>
        <taxon>Alphaproteobacteria</taxon>
        <taxon>Rhodospirillales</taxon>
        <taxon>Azospirillaceae</taxon>
        <taxon>Azospirillum</taxon>
    </lineage>
</organism>
<protein>
    <submittedName>
        <fullName evidence="2">Uncharacterized protein</fullName>
    </submittedName>
</protein>
<evidence type="ECO:0000313" key="3">
    <source>
        <dbReference type="Proteomes" id="UP000225379"/>
    </source>
</evidence>
<accession>A0A2B8B504</accession>
<dbReference type="SMART" id="SM00028">
    <property type="entry name" value="TPR"/>
    <property type="match status" value="3"/>
</dbReference>
<keyword evidence="3" id="KW-1185">Reference proteome</keyword>
<dbReference type="InterPro" id="IPR011990">
    <property type="entry name" value="TPR-like_helical_dom_sf"/>
</dbReference>
<dbReference type="Proteomes" id="UP000225379">
    <property type="component" value="Unassembled WGS sequence"/>
</dbReference>